<dbReference type="Pfam" id="PF00561">
    <property type="entry name" value="Abhydrolase_1"/>
    <property type="match status" value="1"/>
</dbReference>
<proteinExistence type="predicted"/>
<keyword evidence="2" id="KW-0378">Hydrolase</keyword>
<dbReference type="KEGG" id="orm:HTY61_08520"/>
<evidence type="ECO:0000259" key="1">
    <source>
        <dbReference type="Pfam" id="PF00561"/>
    </source>
</evidence>
<sequence length="292" mass="32300">MSELGESVFFSAPDGLRLHAVDHGRGISDALPLVCLPGLSRNARDFAGFAEHFVTRAKPRRRVVCFDYRGRGLSEWDRNWKNYNVVTETEDLLAGMAALGITHAAIVGTSRGGLIAMTLAAMRPGIMRAVVLNDIGPVIEGDGLTQIRAVLSRAPKPSNWDEAIALQKATMAKHFPALTDQDWASETRAKYREVKGKIVPDHDPALVRTLTSIDLRDRLPTLWPQFMGLSSLPVLVLRGEHSNLLRHDTVQKMAKRHPDLRHVTIAGQGHAPLVHTAGIPELVEDFLKTRRR</sequence>
<name>A0A6N1VD98_9HYPH</name>
<evidence type="ECO:0000313" key="3">
    <source>
        <dbReference type="Proteomes" id="UP000509367"/>
    </source>
</evidence>
<dbReference type="SUPFAM" id="SSF53474">
    <property type="entry name" value="alpha/beta-Hydrolases"/>
    <property type="match status" value="1"/>
</dbReference>
<dbReference type="AlphaFoldDB" id="A0A6N1VD98"/>
<dbReference type="InterPro" id="IPR029058">
    <property type="entry name" value="AB_hydrolase_fold"/>
</dbReference>
<dbReference type="Gene3D" id="3.40.50.1820">
    <property type="entry name" value="alpha/beta hydrolase"/>
    <property type="match status" value="1"/>
</dbReference>
<dbReference type="PANTHER" id="PTHR43194">
    <property type="entry name" value="HYDROLASE ALPHA/BETA FOLD FAMILY"/>
    <property type="match status" value="1"/>
</dbReference>
<protein>
    <submittedName>
        <fullName evidence="2">Alpha/beta hydrolase</fullName>
    </submittedName>
</protein>
<dbReference type="RefSeq" id="WP_175276386.1">
    <property type="nucleotide sequence ID" value="NZ_CP054836.1"/>
</dbReference>
<dbReference type="EMBL" id="CP054836">
    <property type="protein sequence ID" value="QKV18493.1"/>
    <property type="molecule type" value="Genomic_DNA"/>
</dbReference>
<dbReference type="GO" id="GO:0016787">
    <property type="term" value="F:hydrolase activity"/>
    <property type="evidence" value="ECO:0007669"/>
    <property type="project" value="UniProtKB-KW"/>
</dbReference>
<accession>A0A6N1VD98</accession>
<keyword evidence="3" id="KW-1185">Reference proteome</keyword>
<gene>
    <name evidence="2" type="ORF">HTY61_08520</name>
</gene>
<organism evidence="2 3">
    <name type="scientific">Oricola thermophila</name>
    <dbReference type="NCBI Taxonomy" id="2742145"/>
    <lineage>
        <taxon>Bacteria</taxon>
        <taxon>Pseudomonadati</taxon>
        <taxon>Pseudomonadota</taxon>
        <taxon>Alphaproteobacteria</taxon>
        <taxon>Hyphomicrobiales</taxon>
        <taxon>Ahrensiaceae</taxon>
        <taxon>Oricola</taxon>
    </lineage>
</organism>
<dbReference type="InterPro" id="IPR000073">
    <property type="entry name" value="AB_hydrolase_1"/>
</dbReference>
<feature type="domain" description="AB hydrolase-1" evidence="1">
    <location>
        <begin position="32"/>
        <end position="272"/>
    </location>
</feature>
<dbReference type="PANTHER" id="PTHR43194:SF2">
    <property type="entry name" value="PEROXISOMAL MEMBRANE PROTEIN LPX1"/>
    <property type="match status" value="1"/>
</dbReference>
<reference evidence="2 3" key="1">
    <citation type="submission" date="2020-06" db="EMBL/GenBank/DDBJ databases">
        <title>Oricola thermophila sp. nov. isolated from a tidal sediments.</title>
        <authorList>
            <person name="Kwon K.K."/>
            <person name="Yang S.-H."/>
            <person name="Park M.-J."/>
        </authorList>
    </citation>
    <scope>NUCLEOTIDE SEQUENCE [LARGE SCALE GENOMIC DNA]</scope>
    <source>
        <strain evidence="2 3">MEBiC13590</strain>
    </source>
</reference>
<dbReference type="Proteomes" id="UP000509367">
    <property type="component" value="Chromosome"/>
</dbReference>
<evidence type="ECO:0000313" key="2">
    <source>
        <dbReference type="EMBL" id="QKV18493.1"/>
    </source>
</evidence>
<dbReference type="InterPro" id="IPR050228">
    <property type="entry name" value="Carboxylesterase_BioH"/>
</dbReference>